<keyword evidence="1" id="KW-0812">Transmembrane</keyword>
<feature type="transmembrane region" description="Helical" evidence="1">
    <location>
        <begin position="175"/>
        <end position="194"/>
    </location>
</feature>
<dbReference type="RefSeq" id="WP_092572345.1">
    <property type="nucleotide sequence ID" value="NZ_CP149446.1"/>
</dbReference>
<sequence length="216" mass="24962">MSEHRRLFSKFLQIIYQVLVGQWIYILVFISAGGVLSSLSAFITVFEFYHLTQDSVGISRFKVGDFVRESALKNLRSYLIPSLIWSLVLGILTCNLLFLSRGHWLGLAIFLINLFLWALVIAMGIAFAYLSAHYPKTSTKERIQNAWAYVLAYLAEWLLTTVLLLASLLACWQGIPALFYLLGLGWLIKGYQYLLKQLSSGHHFGRWREYWRREDI</sequence>
<dbReference type="OrthoDB" id="9944123at2"/>
<feature type="transmembrane region" description="Helical" evidence="1">
    <location>
        <begin position="150"/>
        <end position="169"/>
    </location>
</feature>
<name>A0A1H9FDH4_9LACT</name>
<keyword evidence="1" id="KW-0472">Membrane</keyword>
<dbReference type="STRING" id="89093.SAMN04488558_10918"/>
<keyword evidence="1" id="KW-1133">Transmembrane helix</keyword>
<gene>
    <name evidence="2" type="ORF">SAMN04488558_10918</name>
</gene>
<dbReference type="Proteomes" id="UP000198833">
    <property type="component" value="Unassembled WGS sequence"/>
</dbReference>
<proteinExistence type="predicted"/>
<dbReference type="EMBL" id="FOEN01000009">
    <property type="protein sequence ID" value="SEQ35962.1"/>
    <property type="molecule type" value="Genomic_DNA"/>
</dbReference>
<protein>
    <submittedName>
        <fullName evidence="2">Uncharacterized protein</fullName>
    </submittedName>
</protein>
<evidence type="ECO:0000313" key="3">
    <source>
        <dbReference type="Proteomes" id="UP000198833"/>
    </source>
</evidence>
<feature type="transmembrane region" description="Helical" evidence="1">
    <location>
        <begin position="20"/>
        <end position="46"/>
    </location>
</feature>
<evidence type="ECO:0000313" key="2">
    <source>
        <dbReference type="EMBL" id="SEQ35962.1"/>
    </source>
</evidence>
<evidence type="ECO:0000256" key="1">
    <source>
        <dbReference type="SAM" id="Phobius"/>
    </source>
</evidence>
<feature type="transmembrane region" description="Helical" evidence="1">
    <location>
        <begin position="78"/>
        <end position="98"/>
    </location>
</feature>
<reference evidence="2 3" key="1">
    <citation type="submission" date="2016-10" db="EMBL/GenBank/DDBJ databases">
        <authorList>
            <person name="de Groot N.N."/>
        </authorList>
    </citation>
    <scope>NUCLEOTIDE SEQUENCE [LARGE SCALE GENOMIC DNA]</scope>
    <source>
        <strain evidence="2 3">DSM 15695</strain>
    </source>
</reference>
<organism evidence="2 3">
    <name type="scientific">Ignavigranum ruoffiae</name>
    <dbReference type="NCBI Taxonomy" id="89093"/>
    <lineage>
        <taxon>Bacteria</taxon>
        <taxon>Bacillati</taxon>
        <taxon>Bacillota</taxon>
        <taxon>Bacilli</taxon>
        <taxon>Lactobacillales</taxon>
        <taxon>Aerococcaceae</taxon>
        <taxon>Ignavigranum</taxon>
    </lineage>
</organism>
<keyword evidence="3" id="KW-1185">Reference proteome</keyword>
<accession>A0A1H9FDH4</accession>
<dbReference type="AlphaFoldDB" id="A0A1H9FDH4"/>
<feature type="transmembrane region" description="Helical" evidence="1">
    <location>
        <begin position="104"/>
        <end position="130"/>
    </location>
</feature>